<accession>A0A817AC62</accession>
<dbReference type="EMBL" id="HG994358">
    <property type="protein sequence ID" value="CAF2263685.1"/>
    <property type="molecule type" value="Genomic_DNA"/>
</dbReference>
<protein>
    <submittedName>
        <fullName evidence="1">(rape) hypothetical protein</fullName>
    </submittedName>
</protein>
<evidence type="ECO:0000313" key="1">
    <source>
        <dbReference type="EMBL" id="CAF2263685.1"/>
    </source>
</evidence>
<proteinExistence type="predicted"/>
<dbReference type="AlphaFoldDB" id="A0A817AC62"/>
<sequence length="44" mass="4842">METTLLFGLSGAEESSVLPLFPSLILFYGKGMRMVPYLKQSTST</sequence>
<organism evidence="1">
    <name type="scientific">Brassica napus</name>
    <name type="common">Rape</name>
    <dbReference type="NCBI Taxonomy" id="3708"/>
    <lineage>
        <taxon>Eukaryota</taxon>
        <taxon>Viridiplantae</taxon>
        <taxon>Streptophyta</taxon>
        <taxon>Embryophyta</taxon>
        <taxon>Tracheophyta</taxon>
        <taxon>Spermatophyta</taxon>
        <taxon>Magnoliopsida</taxon>
        <taxon>eudicotyledons</taxon>
        <taxon>Gunneridae</taxon>
        <taxon>Pentapetalae</taxon>
        <taxon>rosids</taxon>
        <taxon>malvids</taxon>
        <taxon>Brassicales</taxon>
        <taxon>Brassicaceae</taxon>
        <taxon>Brassiceae</taxon>
        <taxon>Brassica</taxon>
    </lineage>
</organism>
<dbReference type="Proteomes" id="UP001295469">
    <property type="component" value="Chromosome A04"/>
</dbReference>
<reference evidence="1" key="1">
    <citation type="submission" date="2021-01" db="EMBL/GenBank/DDBJ databases">
        <authorList>
            <consortium name="Genoscope - CEA"/>
            <person name="William W."/>
        </authorList>
    </citation>
    <scope>NUCLEOTIDE SEQUENCE</scope>
</reference>
<name>A0A817AC62_BRANA</name>
<gene>
    <name evidence="1" type="ORF">DARMORV10_A04P00010.1</name>
</gene>